<evidence type="ECO:0000256" key="2">
    <source>
        <dbReference type="ARBA" id="ARBA00022771"/>
    </source>
</evidence>
<dbReference type="Pfam" id="PF21362">
    <property type="entry name" value="Sina_RING"/>
    <property type="match status" value="1"/>
</dbReference>
<evidence type="ECO:0000313" key="5">
    <source>
        <dbReference type="EMBL" id="CAL8093720.1"/>
    </source>
</evidence>
<dbReference type="EMBL" id="CAXLJM020000026">
    <property type="protein sequence ID" value="CAL8093720.1"/>
    <property type="molecule type" value="Genomic_DNA"/>
</dbReference>
<evidence type="ECO:0000313" key="6">
    <source>
        <dbReference type="Proteomes" id="UP001642540"/>
    </source>
</evidence>
<protein>
    <recommendedName>
        <fullName evidence="4">E3 ubiquitin-protein ligase Sina-like RING finger domain-containing protein</fullName>
    </recommendedName>
</protein>
<accession>A0ABP1Q8N9</accession>
<feature type="domain" description="E3 ubiquitin-protein ligase Sina-like RING finger" evidence="4">
    <location>
        <begin position="52"/>
        <end position="88"/>
    </location>
</feature>
<keyword evidence="3" id="KW-0862">Zinc</keyword>
<keyword evidence="1" id="KW-0479">Metal-binding</keyword>
<sequence>MSVVRGGVPGSRLQEEIQIFNLSLPMKPFESEIPACEDFEPELVNLLRAVECPICRCIPNPPIYNCVNGHFSCSSCLPRLHLKRCAYCLASFTKMRNYPLENLITSRVFPCDFRNAGCKAKDMNMSEYEEHMRSCWFRSLLNPGPTKQPSTTSHKNEEVISCPRCSFSQSKRKLKCQSCQINLRVPTPMCSRPSWVQAGNCKSHSVASVNDDS</sequence>
<reference evidence="5 6" key="1">
    <citation type="submission" date="2024-08" db="EMBL/GenBank/DDBJ databases">
        <authorList>
            <person name="Cucini C."/>
            <person name="Frati F."/>
        </authorList>
    </citation>
    <scope>NUCLEOTIDE SEQUENCE [LARGE SCALE GENOMIC DNA]</scope>
</reference>
<dbReference type="InterPro" id="IPR049548">
    <property type="entry name" value="Sina-like_RING"/>
</dbReference>
<evidence type="ECO:0000256" key="1">
    <source>
        <dbReference type="ARBA" id="ARBA00022723"/>
    </source>
</evidence>
<comment type="caution">
    <text evidence="5">The sequence shown here is derived from an EMBL/GenBank/DDBJ whole genome shotgun (WGS) entry which is preliminary data.</text>
</comment>
<dbReference type="InterPro" id="IPR004162">
    <property type="entry name" value="SINA-like_animal"/>
</dbReference>
<keyword evidence="2" id="KW-0863">Zinc-finger</keyword>
<dbReference type="PANTHER" id="PTHR45877:SF2">
    <property type="entry name" value="E3 UBIQUITIN-PROTEIN LIGASE SINA-RELATED"/>
    <property type="match status" value="1"/>
</dbReference>
<dbReference type="PANTHER" id="PTHR45877">
    <property type="entry name" value="E3 UBIQUITIN-PROTEIN LIGASE SIAH2"/>
    <property type="match status" value="1"/>
</dbReference>
<name>A0ABP1Q8N9_9HEXA</name>
<evidence type="ECO:0000259" key="4">
    <source>
        <dbReference type="Pfam" id="PF21362"/>
    </source>
</evidence>
<gene>
    <name evidence="5" type="ORF">ODALV1_LOCUS8575</name>
</gene>
<keyword evidence="6" id="KW-1185">Reference proteome</keyword>
<evidence type="ECO:0000256" key="3">
    <source>
        <dbReference type="ARBA" id="ARBA00022833"/>
    </source>
</evidence>
<organism evidence="5 6">
    <name type="scientific">Orchesella dallaii</name>
    <dbReference type="NCBI Taxonomy" id="48710"/>
    <lineage>
        <taxon>Eukaryota</taxon>
        <taxon>Metazoa</taxon>
        <taxon>Ecdysozoa</taxon>
        <taxon>Arthropoda</taxon>
        <taxon>Hexapoda</taxon>
        <taxon>Collembola</taxon>
        <taxon>Entomobryomorpha</taxon>
        <taxon>Entomobryoidea</taxon>
        <taxon>Orchesellidae</taxon>
        <taxon>Orchesellinae</taxon>
        <taxon>Orchesella</taxon>
    </lineage>
</organism>
<dbReference type="Proteomes" id="UP001642540">
    <property type="component" value="Unassembled WGS sequence"/>
</dbReference>
<proteinExistence type="predicted"/>